<dbReference type="Pfam" id="PF20545">
    <property type="entry name" value="DUF6759"/>
    <property type="match status" value="1"/>
</dbReference>
<comment type="caution">
    <text evidence="3">The sequence shown here is derived from an EMBL/GenBank/DDBJ whole genome shotgun (WGS) entry which is preliminary data.</text>
</comment>
<feature type="chain" id="PRO_5035254194" description="DUF6759 domain-containing protein" evidence="1">
    <location>
        <begin position="19"/>
        <end position="287"/>
    </location>
</feature>
<dbReference type="EMBL" id="JABSNO010000024">
    <property type="protein sequence ID" value="NRS93626.1"/>
    <property type="molecule type" value="Genomic_DNA"/>
</dbReference>
<accession>A0A8J8G967</accession>
<organism evidence="3 4">
    <name type="scientific">Frigoriflavimonas asaccharolytica</name>
    <dbReference type="NCBI Taxonomy" id="2735899"/>
    <lineage>
        <taxon>Bacteria</taxon>
        <taxon>Pseudomonadati</taxon>
        <taxon>Bacteroidota</taxon>
        <taxon>Flavobacteriia</taxon>
        <taxon>Flavobacteriales</taxon>
        <taxon>Weeksellaceae</taxon>
        <taxon>Frigoriflavimonas</taxon>
    </lineage>
</organism>
<keyword evidence="4" id="KW-1185">Reference proteome</keyword>
<evidence type="ECO:0000313" key="4">
    <source>
        <dbReference type="Proteomes" id="UP000610746"/>
    </source>
</evidence>
<keyword evidence="1" id="KW-0732">Signal</keyword>
<dbReference type="Proteomes" id="UP000610746">
    <property type="component" value="Unassembled WGS sequence"/>
</dbReference>
<name>A0A8J8G967_9FLAO</name>
<reference evidence="3" key="1">
    <citation type="submission" date="2020-05" db="EMBL/GenBank/DDBJ databases">
        <title>Genomic Encyclopedia of Type Strains, Phase IV (KMG-V): Genome sequencing to study the core and pangenomes of soil and plant-associated prokaryotes.</title>
        <authorList>
            <person name="Whitman W."/>
        </authorList>
    </citation>
    <scope>NUCLEOTIDE SEQUENCE</scope>
    <source>
        <strain evidence="3">16F</strain>
    </source>
</reference>
<evidence type="ECO:0000313" key="3">
    <source>
        <dbReference type="EMBL" id="NRS93626.1"/>
    </source>
</evidence>
<evidence type="ECO:0000259" key="2">
    <source>
        <dbReference type="Pfam" id="PF20545"/>
    </source>
</evidence>
<protein>
    <recommendedName>
        <fullName evidence="2">DUF6759 domain-containing protein</fullName>
    </recommendedName>
</protein>
<proteinExistence type="predicted"/>
<feature type="domain" description="DUF6759" evidence="2">
    <location>
        <begin position="192"/>
        <end position="285"/>
    </location>
</feature>
<feature type="signal peptide" evidence="1">
    <location>
        <begin position="1"/>
        <end position="18"/>
    </location>
</feature>
<dbReference type="AlphaFoldDB" id="A0A8J8G967"/>
<dbReference type="InterPro" id="IPR046647">
    <property type="entry name" value="DUF6759"/>
</dbReference>
<sequence>MKKLLFFCTMILFMLAPAQSRDKNYDKIMASKNIYEIDAFLRDAHDNDPRRKILKPRLMDLIGKYIKDAYPDDQRVPKLQEKLALLKKNPSTKISFEEMTETIKKKQRIVYENRLKEINNTSRYVANKAPSTAGTSNVNTSSYSDALTKAKSYSPSSGKASAVATPNYSASSAMMGKGEEAEFALLMNDSPVEHKNKTVQLLNKLFDNDPSSKDCIVMIENKSDCDMIVRIEGVGNTKYRLAVPAHNENSIVVQKGDYLFTSVVCGAQYASQKTVQKAIMVSLSNPK</sequence>
<dbReference type="RefSeq" id="WP_173780177.1">
    <property type="nucleotide sequence ID" value="NZ_JABSNO010000024.1"/>
</dbReference>
<gene>
    <name evidence="3" type="ORF">HNQ03_002717</name>
</gene>
<evidence type="ECO:0000256" key="1">
    <source>
        <dbReference type="SAM" id="SignalP"/>
    </source>
</evidence>